<dbReference type="PROSITE" id="PS51786">
    <property type="entry name" value="LON_PROTEOLYTIC"/>
    <property type="match status" value="1"/>
</dbReference>
<keyword evidence="1" id="KW-0378">Hydrolase</keyword>
<dbReference type="GO" id="GO:0005524">
    <property type="term" value="F:ATP binding"/>
    <property type="evidence" value="ECO:0007669"/>
    <property type="project" value="InterPro"/>
</dbReference>
<dbReference type="AlphaFoldDB" id="A0A1D2YX69"/>
<dbReference type="PANTHER" id="PTHR10046">
    <property type="entry name" value="ATP DEPENDENT LON PROTEASE FAMILY MEMBER"/>
    <property type="match status" value="1"/>
</dbReference>
<protein>
    <recommendedName>
        <fullName evidence="1">endopeptidase La</fullName>
        <ecNumber evidence="1">3.4.21.53</ecNumber>
    </recommendedName>
</protein>
<evidence type="ECO:0000313" key="4">
    <source>
        <dbReference type="EMBL" id="OEG00351.1"/>
    </source>
</evidence>
<dbReference type="InterPro" id="IPR014721">
    <property type="entry name" value="Ribsml_uS5_D2-typ_fold_subgr"/>
</dbReference>
<evidence type="ECO:0000256" key="2">
    <source>
        <dbReference type="SAM" id="Phobius"/>
    </source>
</evidence>
<evidence type="ECO:0000259" key="3">
    <source>
        <dbReference type="PROSITE" id="PS51786"/>
    </source>
</evidence>
<keyword evidence="2" id="KW-0472">Membrane</keyword>
<accession>A0A1D2YX69</accession>
<evidence type="ECO:0000313" key="5">
    <source>
        <dbReference type="Proteomes" id="UP000243739"/>
    </source>
</evidence>
<dbReference type="InterPro" id="IPR001478">
    <property type="entry name" value="PDZ"/>
</dbReference>
<gene>
    <name evidence="4" type="ORF">BHF71_00120</name>
</gene>
<dbReference type="STRING" id="337097.BHF71_00120"/>
<evidence type="ECO:0000256" key="1">
    <source>
        <dbReference type="PROSITE-ProRule" id="PRU01122"/>
    </source>
</evidence>
<keyword evidence="5" id="KW-1185">Reference proteome</keyword>
<dbReference type="EC" id="3.4.21.53" evidence="1"/>
<name>A0A1D2YX69_9BACI</name>
<keyword evidence="1" id="KW-0645">Protease</keyword>
<keyword evidence="2" id="KW-1133">Transmembrane helix</keyword>
<dbReference type="SMART" id="SM00228">
    <property type="entry name" value="PDZ"/>
    <property type="match status" value="1"/>
</dbReference>
<dbReference type="GO" id="GO:0030163">
    <property type="term" value="P:protein catabolic process"/>
    <property type="evidence" value="ECO:0007669"/>
    <property type="project" value="InterPro"/>
</dbReference>
<feature type="transmembrane region" description="Helical" evidence="2">
    <location>
        <begin position="20"/>
        <end position="40"/>
    </location>
</feature>
<feature type="active site" evidence="1">
    <location>
        <position position="295"/>
    </location>
</feature>
<feature type="active site" evidence="1">
    <location>
        <position position="250"/>
    </location>
</feature>
<proteinExistence type="inferred from homology"/>
<dbReference type="SUPFAM" id="SSF54211">
    <property type="entry name" value="Ribosomal protein S5 domain 2-like"/>
    <property type="match status" value="1"/>
</dbReference>
<dbReference type="SUPFAM" id="SSF50156">
    <property type="entry name" value="PDZ domain-like"/>
    <property type="match status" value="1"/>
</dbReference>
<dbReference type="Proteomes" id="UP000243739">
    <property type="component" value="Unassembled WGS sequence"/>
</dbReference>
<dbReference type="InterPro" id="IPR027065">
    <property type="entry name" value="Lon_Prtase"/>
</dbReference>
<comment type="caution">
    <text evidence="4">The sequence shown here is derived from an EMBL/GenBank/DDBJ whole genome shotgun (WGS) entry which is preliminary data.</text>
</comment>
<keyword evidence="1" id="KW-0720">Serine protease</keyword>
<dbReference type="GO" id="GO:0006508">
    <property type="term" value="P:proteolysis"/>
    <property type="evidence" value="ECO:0007669"/>
    <property type="project" value="UniProtKB-KW"/>
</dbReference>
<reference evidence="4 5" key="1">
    <citation type="submission" date="2016-09" db="EMBL/GenBank/DDBJ databases">
        <title>Draft genome sequence for the type strain of Vulcanibacillus modesticaldus BR, a strictly anaerobic, moderately thermophilic, and nitrate-reducing bacterium from deep sea-hydrothermal vents of the Mid-Atlantic Ridge.</title>
        <authorList>
            <person name="Abin C.A."/>
            <person name="Hollibaugh J.T."/>
        </authorList>
    </citation>
    <scope>NUCLEOTIDE SEQUENCE [LARGE SCALE GENOMIC DNA]</scope>
    <source>
        <strain evidence="4 5">BR</strain>
    </source>
</reference>
<dbReference type="Gene3D" id="2.30.42.10">
    <property type="match status" value="1"/>
</dbReference>
<dbReference type="RefSeq" id="WP_069655664.1">
    <property type="nucleotide sequence ID" value="NZ_MIJF01000001.1"/>
</dbReference>
<dbReference type="InterPro" id="IPR008269">
    <property type="entry name" value="Lon_proteolytic"/>
</dbReference>
<dbReference type="Pfam" id="PF05362">
    <property type="entry name" value="Lon_C"/>
    <property type="match status" value="1"/>
</dbReference>
<dbReference type="OrthoDB" id="2356897at2"/>
<dbReference type="InterPro" id="IPR020568">
    <property type="entry name" value="Ribosomal_Su5_D2-typ_SF"/>
</dbReference>
<dbReference type="Pfam" id="PF13180">
    <property type="entry name" value="PDZ_2"/>
    <property type="match status" value="1"/>
</dbReference>
<dbReference type="InterPro" id="IPR036034">
    <property type="entry name" value="PDZ_sf"/>
</dbReference>
<feature type="domain" description="Lon proteolytic" evidence="3">
    <location>
        <begin position="244"/>
        <end position="352"/>
    </location>
</feature>
<dbReference type="Gene3D" id="3.30.230.10">
    <property type="match status" value="1"/>
</dbReference>
<sequence>MVNPRKLNLNKSKVKRSQRFFIGIIILIFISFYIPVPYYVSMPGSAIELNSLVEVKGGYQESGNFMLTTVKVMPGTLSSFIYSQFSKNAELIPKEYIMSDDEDPEDYTKRQLKVMSESQQNSIIAAFNYLKLPIEVTDKGIVVMGLLSGVPSEKILKVGDLIIEVDDREIKRTDDLLSYFKEKEEGEIINVTYIRDEEIRTSKIPLVNLVDDDQNNFSKKVGLGIYPSEEKEVITSKNIVFKTEDIGGPSAGLMFTLEIINQLIPNDLTKGYQIAGTGTITPNGIVGQIGGARLKVKAAYEKGAEIFFVPKDTEVNDTNQRDAENSNKDLGSPMKIISVSTISDAINYLEQLPVKETPVAISNK</sequence>
<dbReference type="NCBIfam" id="NF041438">
    <property type="entry name" value="SepM_fam_S16"/>
    <property type="match status" value="1"/>
</dbReference>
<dbReference type="GO" id="GO:0004176">
    <property type="term" value="F:ATP-dependent peptidase activity"/>
    <property type="evidence" value="ECO:0007669"/>
    <property type="project" value="UniProtKB-UniRule"/>
</dbReference>
<organism evidence="4 5">
    <name type="scientific">Vulcanibacillus modesticaldus</name>
    <dbReference type="NCBI Taxonomy" id="337097"/>
    <lineage>
        <taxon>Bacteria</taxon>
        <taxon>Bacillati</taxon>
        <taxon>Bacillota</taxon>
        <taxon>Bacilli</taxon>
        <taxon>Bacillales</taxon>
        <taxon>Bacillaceae</taxon>
        <taxon>Vulcanibacillus</taxon>
    </lineage>
</organism>
<comment type="similarity">
    <text evidence="1">Belongs to the peptidase S16 family.</text>
</comment>
<dbReference type="GO" id="GO:0004252">
    <property type="term" value="F:serine-type endopeptidase activity"/>
    <property type="evidence" value="ECO:0007669"/>
    <property type="project" value="UniProtKB-UniRule"/>
</dbReference>
<keyword evidence="2" id="KW-0812">Transmembrane</keyword>
<dbReference type="EMBL" id="MIJF01000001">
    <property type="protein sequence ID" value="OEG00351.1"/>
    <property type="molecule type" value="Genomic_DNA"/>
</dbReference>
<comment type="catalytic activity">
    <reaction evidence="1">
        <text>Hydrolysis of proteins in presence of ATP.</text>
        <dbReference type="EC" id="3.4.21.53"/>
    </reaction>
</comment>